<dbReference type="InterPro" id="IPR002110">
    <property type="entry name" value="Ankyrin_rpt"/>
</dbReference>
<dbReference type="Pfam" id="PF12796">
    <property type="entry name" value="Ank_2"/>
    <property type="match status" value="1"/>
</dbReference>
<name>A0A8H7AJL2_9EURO</name>
<feature type="repeat" description="ANK" evidence="1">
    <location>
        <begin position="15"/>
        <end position="47"/>
    </location>
</feature>
<evidence type="ECO:0000313" key="3">
    <source>
        <dbReference type="Proteomes" id="UP000606974"/>
    </source>
</evidence>
<evidence type="ECO:0008006" key="4">
    <source>
        <dbReference type="Google" id="ProtNLM"/>
    </source>
</evidence>
<organism evidence="2 3">
    <name type="scientific">Endocarpon pusillum</name>
    <dbReference type="NCBI Taxonomy" id="364733"/>
    <lineage>
        <taxon>Eukaryota</taxon>
        <taxon>Fungi</taxon>
        <taxon>Dikarya</taxon>
        <taxon>Ascomycota</taxon>
        <taxon>Pezizomycotina</taxon>
        <taxon>Eurotiomycetes</taxon>
        <taxon>Chaetothyriomycetidae</taxon>
        <taxon>Verrucariales</taxon>
        <taxon>Verrucariaceae</taxon>
        <taxon>Endocarpon</taxon>
    </lineage>
</organism>
<accession>A0A8H7AJL2</accession>
<evidence type="ECO:0000313" key="2">
    <source>
        <dbReference type="EMBL" id="KAF7509147.1"/>
    </source>
</evidence>
<dbReference type="PROSITE" id="PS50088">
    <property type="entry name" value="ANK_REPEAT"/>
    <property type="match status" value="1"/>
</dbReference>
<dbReference type="OrthoDB" id="4772757at2759"/>
<gene>
    <name evidence="2" type="ORF">GJ744_008374</name>
</gene>
<protein>
    <recommendedName>
        <fullName evidence="4">Ankyrin</fullName>
    </recommendedName>
</protein>
<dbReference type="Proteomes" id="UP000606974">
    <property type="component" value="Unassembled WGS sequence"/>
</dbReference>
<dbReference type="EMBL" id="JAACFV010000045">
    <property type="protein sequence ID" value="KAF7509147.1"/>
    <property type="molecule type" value="Genomic_DNA"/>
</dbReference>
<dbReference type="AlphaFoldDB" id="A0A8H7AJL2"/>
<evidence type="ECO:0000256" key="1">
    <source>
        <dbReference type="PROSITE-ProRule" id="PRU00023"/>
    </source>
</evidence>
<dbReference type="Gene3D" id="1.25.40.20">
    <property type="entry name" value="Ankyrin repeat-containing domain"/>
    <property type="match status" value="1"/>
</dbReference>
<dbReference type="InterPro" id="IPR036770">
    <property type="entry name" value="Ankyrin_rpt-contain_sf"/>
</dbReference>
<reference evidence="2" key="1">
    <citation type="submission" date="2020-02" db="EMBL/GenBank/DDBJ databases">
        <authorList>
            <person name="Palmer J.M."/>
        </authorList>
    </citation>
    <scope>NUCLEOTIDE SEQUENCE</scope>
    <source>
        <strain evidence="2">EPUS1.4</strain>
        <tissue evidence="2">Thallus</tissue>
    </source>
</reference>
<proteinExistence type="predicted"/>
<keyword evidence="3" id="KW-1185">Reference proteome</keyword>
<sequence length="73" mass="7635">MLLAKDVEVNAQGGDYGNALQTASIRGHEKVVEMLLAKGGEVNAQGGRYGDALSAASSGGHKKVVEMLQEHQL</sequence>
<keyword evidence="1" id="KW-0040">ANK repeat</keyword>
<dbReference type="SUPFAM" id="SSF48403">
    <property type="entry name" value="Ankyrin repeat"/>
    <property type="match status" value="1"/>
</dbReference>
<comment type="caution">
    <text evidence="2">The sequence shown here is derived from an EMBL/GenBank/DDBJ whole genome shotgun (WGS) entry which is preliminary data.</text>
</comment>